<sequence>MMHDRPIQPAGPAGARPALQRILIVDDSRLQRRILISALKNTGYIVEEADSAEAALEACARRMPDMILSDWMMPGMTGVDLCRAVRGIQAERYVYFIILTSKSEKGELASALQQGADDFLTKPISSDELRGRIAAGERILRMERELTEKNRLVTQTLTEMQALNAVLDRDLLEARKLQMSLVPRGTLRMGPAAVSFLLQPSGHVGGDLVGRYGTGTDRIGVFALDVSGHGIASALITARLSAWLSGDRPDQNAALMWQDDRIVLRPPDQIAARLNRMFMAEIETEHYFTIVLAQIELATGAVELCLAGHPPPIVQRVGGATELVGTGGMPVGLMAEAEYEVLKLRLRPGDRLMLYSDGLSECPLPEGGMLEEEGVQHLMRRHADICGAGLFEALKWELSALTDDRDLPDDVSGALLEYGVEPPGQGM</sequence>
<organism evidence="4 5">
    <name type="scientific">Oceaniovalibus guishaninsula JLT2003</name>
    <dbReference type="NCBI Taxonomy" id="1231392"/>
    <lineage>
        <taxon>Bacteria</taxon>
        <taxon>Pseudomonadati</taxon>
        <taxon>Pseudomonadota</taxon>
        <taxon>Alphaproteobacteria</taxon>
        <taxon>Rhodobacterales</taxon>
        <taxon>Roseobacteraceae</taxon>
        <taxon>Oceaniovalibus</taxon>
    </lineage>
</organism>
<dbReference type="Gene3D" id="3.40.50.2300">
    <property type="match status" value="1"/>
</dbReference>
<dbReference type="InterPro" id="IPR052016">
    <property type="entry name" value="Bact_Sigma-Reg"/>
</dbReference>
<comment type="caution">
    <text evidence="4">The sequence shown here is derived from an EMBL/GenBank/DDBJ whole genome shotgun (WGS) entry which is preliminary data.</text>
</comment>
<keyword evidence="1" id="KW-0378">Hydrolase</keyword>
<evidence type="ECO:0000313" key="5">
    <source>
        <dbReference type="Proteomes" id="UP000006765"/>
    </source>
</evidence>
<dbReference type="SUPFAM" id="SSF52172">
    <property type="entry name" value="CheY-like"/>
    <property type="match status" value="1"/>
</dbReference>
<dbReference type="Pfam" id="PF00072">
    <property type="entry name" value="Response_reg"/>
    <property type="match status" value="1"/>
</dbReference>
<dbReference type="eggNOG" id="COG3437">
    <property type="taxonomic scope" value="Bacteria"/>
</dbReference>
<accession>K2GPU7</accession>
<dbReference type="GO" id="GO:0000160">
    <property type="term" value="P:phosphorelay signal transduction system"/>
    <property type="evidence" value="ECO:0007669"/>
    <property type="project" value="InterPro"/>
</dbReference>
<dbReference type="EMBL" id="AMGO01000021">
    <property type="protein sequence ID" value="EKE44656.1"/>
    <property type="molecule type" value="Genomic_DNA"/>
</dbReference>
<dbReference type="Proteomes" id="UP000006765">
    <property type="component" value="Unassembled WGS sequence"/>
</dbReference>
<dbReference type="PANTHER" id="PTHR43156">
    <property type="entry name" value="STAGE II SPORULATION PROTEIN E-RELATED"/>
    <property type="match status" value="1"/>
</dbReference>
<dbReference type="Pfam" id="PF07228">
    <property type="entry name" value="SpoIIE"/>
    <property type="match status" value="1"/>
</dbReference>
<dbReference type="Gene3D" id="3.60.40.10">
    <property type="entry name" value="PPM-type phosphatase domain"/>
    <property type="match status" value="1"/>
</dbReference>
<dbReference type="STRING" id="1231392.OCGS_1494"/>
<evidence type="ECO:0000313" key="4">
    <source>
        <dbReference type="EMBL" id="EKE44656.1"/>
    </source>
</evidence>
<evidence type="ECO:0000256" key="1">
    <source>
        <dbReference type="ARBA" id="ARBA00022801"/>
    </source>
</evidence>
<evidence type="ECO:0000259" key="3">
    <source>
        <dbReference type="PROSITE" id="PS50110"/>
    </source>
</evidence>
<name>K2GPU7_9RHOB</name>
<dbReference type="InterPro" id="IPR036457">
    <property type="entry name" value="PPM-type-like_dom_sf"/>
</dbReference>
<dbReference type="eggNOG" id="COG2208">
    <property type="taxonomic scope" value="Bacteria"/>
</dbReference>
<reference evidence="4 5" key="1">
    <citation type="journal article" date="2012" name="J. Bacteriol.">
        <title>Draft Genome Sequence of Oceaniovalibus guishaninsula JLT2003T.</title>
        <authorList>
            <person name="Tang K."/>
            <person name="Liu K."/>
            <person name="Jiao N."/>
        </authorList>
    </citation>
    <scope>NUCLEOTIDE SEQUENCE [LARGE SCALE GENOMIC DNA]</scope>
    <source>
        <strain evidence="4 5">JLT2003</strain>
    </source>
</reference>
<dbReference type="SMART" id="SM00331">
    <property type="entry name" value="PP2C_SIG"/>
    <property type="match status" value="1"/>
</dbReference>
<dbReference type="AlphaFoldDB" id="K2GPU7"/>
<proteinExistence type="predicted"/>
<dbReference type="SMART" id="SM00448">
    <property type="entry name" value="REC"/>
    <property type="match status" value="1"/>
</dbReference>
<dbReference type="PATRIC" id="fig|1231392.3.peg.1500"/>
<keyword evidence="5" id="KW-1185">Reference proteome</keyword>
<dbReference type="InterPro" id="IPR011006">
    <property type="entry name" value="CheY-like_superfamily"/>
</dbReference>
<dbReference type="InterPro" id="IPR001789">
    <property type="entry name" value="Sig_transdc_resp-reg_receiver"/>
</dbReference>
<dbReference type="InterPro" id="IPR001932">
    <property type="entry name" value="PPM-type_phosphatase-like_dom"/>
</dbReference>
<protein>
    <submittedName>
        <fullName evidence="4">Response regulator</fullName>
    </submittedName>
</protein>
<dbReference type="PANTHER" id="PTHR43156:SF2">
    <property type="entry name" value="STAGE II SPORULATION PROTEIN E"/>
    <property type="match status" value="1"/>
</dbReference>
<keyword evidence="2" id="KW-0597">Phosphoprotein</keyword>
<dbReference type="GO" id="GO:0016791">
    <property type="term" value="F:phosphatase activity"/>
    <property type="evidence" value="ECO:0007669"/>
    <property type="project" value="TreeGrafter"/>
</dbReference>
<feature type="modified residue" description="4-aspartylphosphate" evidence="2">
    <location>
        <position position="70"/>
    </location>
</feature>
<evidence type="ECO:0000256" key="2">
    <source>
        <dbReference type="PROSITE-ProRule" id="PRU00169"/>
    </source>
</evidence>
<gene>
    <name evidence="4" type="ORF">OCGS_1494</name>
</gene>
<feature type="domain" description="Response regulatory" evidence="3">
    <location>
        <begin position="21"/>
        <end position="137"/>
    </location>
</feature>
<dbReference type="PROSITE" id="PS50110">
    <property type="entry name" value="RESPONSE_REGULATORY"/>
    <property type="match status" value="1"/>
</dbReference>
<dbReference type="CDD" id="cd00156">
    <property type="entry name" value="REC"/>
    <property type="match status" value="1"/>
</dbReference>